<evidence type="ECO:0000313" key="2">
    <source>
        <dbReference type="Proteomes" id="UP000010798"/>
    </source>
</evidence>
<gene>
    <name evidence="1" type="ordered locus">Sinac_1393</name>
</gene>
<sequence>MTTEAGVSLTSEAAILSRLIRPEDENLTADAAESLLRIRFESRDLNRMHELVARNQEDRLTPDERAEMDNYRRVSYLLDLMHSKARQSLKKHQAVR</sequence>
<dbReference type="HOGENOM" id="CLU_183820_0_0_0"/>
<dbReference type="AlphaFoldDB" id="L0DAS9"/>
<dbReference type="RefSeq" id="WP_015244950.1">
    <property type="nucleotide sequence ID" value="NC_019892.1"/>
</dbReference>
<organism evidence="1 2">
    <name type="scientific">Singulisphaera acidiphila (strain ATCC BAA-1392 / DSM 18658 / VKM B-2454 / MOB10)</name>
    <dbReference type="NCBI Taxonomy" id="886293"/>
    <lineage>
        <taxon>Bacteria</taxon>
        <taxon>Pseudomonadati</taxon>
        <taxon>Planctomycetota</taxon>
        <taxon>Planctomycetia</taxon>
        <taxon>Isosphaerales</taxon>
        <taxon>Isosphaeraceae</taxon>
        <taxon>Singulisphaera</taxon>
    </lineage>
</organism>
<proteinExistence type="predicted"/>
<dbReference type="KEGG" id="saci:Sinac_1393"/>
<evidence type="ECO:0000313" key="1">
    <source>
        <dbReference type="EMBL" id="AGA25776.1"/>
    </source>
</evidence>
<protein>
    <submittedName>
        <fullName evidence="1">Uncharacterized protein</fullName>
    </submittedName>
</protein>
<accession>L0DAS9</accession>
<dbReference type="Proteomes" id="UP000010798">
    <property type="component" value="Chromosome"/>
</dbReference>
<name>L0DAS9_SINAD</name>
<keyword evidence="2" id="KW-1185">Reference proteome</keyword>
<dbReference type="EMBL" id="CP003364">
    <property type="protein sequence ID" value="AGA25776.1"/>
    <property type="molecule type" value="Genomic_DNA"/>
</dbReference>
<dbReference type="OrthoDB" id="291282at2"/>
<reference evidence="1 2" key="1">
    <citation type="submission" date="2012-02" db="EMBL/GenBank/DDBJ databases">
        <title>Complete sequence of chromosome of Singulisphaera acidiphila DSM 18658.</title>
        <authorList>
            <consortium name="US DOE Joint Genome Institute (JGI-PGF)"/>
            <person name="Lucas S."/>
            <person name="Copeland A."/>
            <person name="Lapidus A."/>
            <person name="Glavina del Rio T."/>
            <person name="Dalin E."/>
            <person name="Tice H."/>
            <person name="Bruce D."/>
            <person name="Goodwin L."/>
            <person name="Pitluck S."/>
            <person name="Peters L."/>
            <person name="Ovchinnikova G."/>
            <person name="Chertkov O."/>
            <person name="Kyrpides N."/>
            <person name="Mavromatis K."/>
            <person name="Ivanova N."/>
            <person name="Brettin T."/>
            <person name="Detter J.C."/>
            <person name="Han C."/>
            <person name="Larimer F."/>
            <person name="Land M."/>
            <person name="Hauser L."/>
            <person name="Markowitz V."/>
            <person name="Cheng J.-F."/>
            <person name="Hugenholtz P."/>
            <person name="Woyke T."/>
            <person name="Wu D."/>
            <person name="Tindall B."/>
            <person name="Pomrenke H."/>
            <person name="Brambilla E."/>
            <person name="Klenk H.-P."/>
            <person name="Eisen J.A."/>
        </authorList>
    </citation>
    <scope>NUCLEOTIDE SEQUENCE [LARGE SCALE GENOMIC DNA]</scope>
    <source>
        <strain evidence="2">ATCC BAA-1392 / DSM 18658 / VKM B-2454 / MOB10</strain>
    </source>
</reference>